<dbReference type="KEGG" id="tom:BWR18_18810"/>
<feature type="region of interest" description="Disordered" evidence="1">
    <location>
        <begin position="136"/>
        <end position="170"/>
    </location>
</feature>
<feature type="region of interest" description="Disordered" evidence="1">
    <location>
        <begin position="45"/>
        <end position="92"/>
    </location>
</feature>
<dbReference type="AlphaFoldDB" id="A0A1P8MZL0"/>
<name>A0A1P8MZL0_9RHOB</name>
<reference evidence="2 3" key="1">
    <citation type="submission" date="2017-01" db="EMBL/GenBank/DDBJ databases">
        <title>Complete genome of Tateyamaria omphalii DOK1-4 isolated from seawater in Dokdo.</title>
        <authorList>
            <person name="Kim J.H."/>
            <person name="Chi W.-J."/>
        </authorList>
    </citation>
    <scope>NUCLEOTIDE SEQUENCE [LARGE SCALE GENOMIC DNA]</scope>
    <source>
        <strain evidence="2 3">DOK1-4</strain>
    </source>
</reference>
<dbReference type="Proteomes" id="UP000186336">
    <property type="component" value="Chromosome"/>
</dbReference>
<keyword evidence="3" id="KW-1185">Reference proteome</keyword>
<accession>A0A1P8MZL0</accession>
<dbReference type="EMBL" id="CP019312">
    <property type="protein sequence ID" value="APX13501.1"/>
    <property type="molecule type" value="Genomic_DNA"/>
</dbReference>
<proteinExistence type="predicted"/>
<protein>
    <submittedName>
        <fullName evidence="2">Uncharacterized protein</fullName>
    </submittedName>
</protein>
<evidence type="ECO:0000313" key="3">
    <source>
        <dbReference type="Proteomes" id="UP000186336"/>
    </source>
</evidence>
<evidence type="ECO:0000256" key="1">
    <source>
        <dbReference type="SAM" id="MobiDB-lite"/>
    </source>
</evidence>
<organism evidence="2 3">
    <name type="scientific">Tateyamaria omphalii</name>
    <dbReference type="NCBI Taxonomy" id="299262"/>
    <lineage>
        <taxon>Bacteria</taxon>
        <taxon>Pseudomonadati</taxon>
        <taxon>Pseudomonadota</taxon>
        <taxon>Alphaproteobacteria</taxon>
        <taxon>Rhodobacterales</taxon>
        <taxon>Roseobacteraceae</taxon>
        <taxon>Tateyamaria</taxon>
    </lineage>
</organism>
<gene>
    <name evidence="2" type="ORF">BWR18_18810</name>
</gene>
<sequence>MSMTSENNIIVTGTRPDPWTQSIYMDDLYAVGIFNLQDALFGGAPQVDMPTMNNPEGGQQPRRIDEKKAPSEGQEDFAEDGDPFNDGEAPTLQTVEAWLESEAAADQDMTYLVSSDVSDPDAYSGWYTTGDGDTFTFYSDGEGGFGQTPVAPEPSGDAGADLGLGDGFLF</sequence>
<evidence type="ECO:0000313" key="2">
    <source>
        <dbReference type="EMBL" id="APX13501.1"/>
    </source>
</evidence>
<feature type="compositionally biased region" description="Acidic residues" evidence="1">
    <location>
        <begin position="73"/>
        <end position="85"/>
    </location>
</feature>